<sequence length="787" mass="81316">MSTATASVPRPGYAPVPPLPTPPPTPPVGIGATFLAAAAVLTGSSALSAPIIGHSWVLPLIEVVAVIWLVGVGGRLIRLPTVATAGLQLAGFVIALTSLFTSSGIGGVLPNSAAVGEAGTLLSGAWKQIVETSPPAQSTPELSFLISLSIGLAAFLADFLVAEAKAPALVALPLLCLYSVPASIASTMLPWYSFAGPAVLYAALLAVTGHKDRRSGVRAGVGLAINGGAITILSAAVALVVAGSVTGIGTTGRLPHTSGSNNGTVGLSPFASLLGSLKKSDPVNVLTVTGLKHPDYFRTVSLTTWTPNKGWSLGTLSADVNQVDGELPGATALPTNATVTVTPTGYQDRFLPILTGTAAVSGLSDGWDFDSALTTIFRTDKIKPTPYRLSVDQTQPSAESLEQDAVVSGGNLTETGSLPAMVRDEAAQVTADAPTAYDKALALQQWFTDPANGFVYSLDVLPGNSGDALVDFLTNKQGYCEQYASAMAIMLRSLNIPSRVVVGFTQGVKQSNGSWLVTSHDAHAWVEVDFENHGWVRFDPTPPVAGQGGLQGFTQPTANPTTATSAATATNTKAAPTTNNHLDTTTKATKSSAVATQVSVVGGAGHSSTGWIRTALVVLAGLAVLIGLLFLPTVFRLRRRSARIRLARSGGPAGAVAAWNEIEDTAIDHGILPHSSESARITANRLARRAHLDDVGRHRLRTVVIAAESAWYGAPAGPVSSVSTASATANGRTEGPDGQTLVLDRAEPEINGRELVAGVNSIVDGLKEHATVPLTERLIPRSLRRLR</sequence>
<accession>A0A1H0Q793</accession>
<feature type="transmembrane region" description="Helical" evidence="2">
    <location>
        <begin position="221"/>
        <end position="245"/>
    </location>
</feature>
<reference evidence="4 5" key="1">
    <citation type="submission" date="2016-10" db="EMBL/GenBank/DDBJ databases">
        <authorList>
            <person name="de Groot N.N."/>
        </authorList>
    </citation>
    <scope>NUCLEOTIDE SEQUENCE [LARGE SCALE GENOMIC DNA]</scope>
    <source>
        <strain evidence="5">P4-7,KCTC 19426,CECT 7604</strain>
    </source>
</reference>
<dbReference type="PANTHER" id="PTHR42736:SF1">
    <property type="entry name" value="PROTEIN-GLUTAMINE GAMMA-GLUTAMYLTRANSFERASE"/>
    <property type="match status" value="1"/>
</dbReference>
<dbReference type="RefSeq" id="WP_157695442.1">
    <property type="nucleotide sequence ID" value="NZ_LT629710.1"/>
</dbReference>
<dbReference type="SUPFAM" id="SSF54001">
    <property type="entry name" value="Cysteine proteinases"/>
    <property type="match status" value="1"/>
</dbReference>
<name>A0A1H0Q793_9ACTN</name>
<gene>
    <name evidence="4" type="ORF">SAMN04515671_3012</name>
</gene>
<evidence type="ECO:0000256" key="1">
    <source>
        <dbReference type="SAM" id="MobiDB-lite"/>
    </source>
</evidence>
<evidence type="ECO:0000256" key="2">
    <source>
        <dbReference type="SAM" id="Phobius"/>
    </source>
</evidence>
<dbReference type="Pfam" id="PF11992">
    <property type="entry name" value="TgpA_N"/>
    <property type="match status" value="1"/>
</dbReference>
<dbReference type="PANTHER" id="PTHR42736">
    <property type="entry name" value="PROTEIN-GLUTAMINE GAMMA-GLUTAMYLTRANSFERASE"/>
    <property type="match status" value="1"/>
</dbReference>
<dbReference type="AlphaFoldDB" id="A0A1H0Q793"/>
<keyword evidence="2" id="KW-0812">Transmembrane</keyword>
<feature type="region of interest" description="Disordered" evidence="1">
    <location>
        <begin position="560"/>
        <end position="588"/>
    </location>
</feature>
<dbReference type="EMBL" id="LT629710">
    <property type="protein sequence ID" value="SDP13262.1"/>
    <property type="molecule type" value="Genomic_DNA"/>
</dbReference>
<evidence type="ECO:0000259" key="3">
    <source>
        <dbReference type="SMART" id="SM00460"/>
    </source>
</evidence>
<proteinExistence type="predicted"/>
<protein>
    <submittedName>
        <fullName evidence="4">Transglutaminase-like superfamily protein</fullName>
    </submittedName>
</protein>
<dbReference type="InterPro" id="IPR002931">
    <property type="entry name" value="Transglutaminase-like"/>
</dbReference>
<evidence type="ECO:0000313" key="5">
    <source>
        <dbReference type="Proteomes" id="UP000198741"/>
    </source>
</evidence>
<dbReference type="Pfam" id="PF01841">
    <property type="entry name" value="Transglut_core"/>
    <property type="match status" value="1"/>
</dbReference>
<dbReference type="Gene3D" id="3.10.620.30">
    <property type="match status" value="1"/>
</dbReference>
<dbReference type="InterPro" id="IPR052901">
    <property type="entry name" value="Bact_TGase-like"/>
</dbReference>
<feature type="transmembrane region" description="Helical" evidence="2">
    <location>
        <begin position="615"/>
        <end position="635"/>
    </location>
</feature>
<keyword evidence="2" id="KW-1133">Transmembrane helix</keyword>
<keyword evidence="5" id="KW-1185">Reference proteome</keyword>
<feature type="transmembrane region" description="Helical" evidence="2">
    <location>
        <begin position="56"/>
        <end position="77"/>
    </location>
</feature>
<keyword evidence="2" id="KW-0472">Membrane</keyword>
<evidence type="ECO:0000313" key="4">
    <source>
        <dbReference type="EMBL" id="SDP13262.1"/>
    </source>
</evidence>
<dbReference type="SMART" id="SM00460">
    <property type="entry name" value="TGc"/>
    <property type="match status" value="1"/>
</dbReference>
<dbReference type="InterPro" id="IPR021878">
    <property type="entry name" value="TgpA_N"/>
</dbReference>
<dbReference type="STRING" id="1090615.SAMN04515671_3012"/>
<organism evidence="4 5">
    <name type="scientific">Nakamurella panacisegetis</name>
    <dbReference type="NCBI Taxonomy" id="1090615"/>
    <lineage>
        <taxon>Bacteria</taxon>
        <taxon>Bacillati</taxon>
        <taxon>Actinomycetota</taxon>
        <taxon>Actinomycetes</taxon>
        <taxon>Nakamurellales</taxon>
        <taxon>Nakamurellaceae</taxon>
        <taxon>Nakamurella</taxon>
    </lineage>
</organism>
<feature type="transmembrane region" description="Helical" evidence="2">
    <location>
        <begin position="89"/>
        <end position="109"/>
    </location>
</feature>
<feature type="region of interest" description="Disordered" evidence="1">
    <location>
        <begin position="1"/>
        <end position="20"/>
    </location>
</feature>
<feature type="transmembrane region" description="Helical" evidence="2">
    <location>
        <begin position="142"/>
        <end position="161"/>
    </location>
</feature>
<dbReference type="Proteomes" id="UP000198741">
    <property type="component" value="Chromosome I"/>
</dbReference>
<dbReference type="OrthoDB" id="9804023at2"/>
<feature type="transmembrane region" description="Helical" evidence="2">
    <location>
        <begin position="191"/>
        <end position="209"/>
    </location>
</feature>
<feature type="domain" description="Transglutaminase-like" evidence="3">
    <location>
        <begin position="472"/>
        <end position="542"/>
    </location>
</feature>
<dbReference type="InterPro" id="IPR038765">
    <property type="entry name" value="Papain-like_cys_pep_sf"/>
</dbReference>